<dbReference type="Proteomes" id="UP001444146">
    <property type="component" value="Unassembled WGS sequence"/>
</dbReference>
<name>A0ABV0HPL0_9ENTR</name>
<accession>A0ABV0HPL0</accession>
<dbReference type="Gene3D" id="1.10.10.10">
    <property type="entry name" value="Winged helix-like DNA-binding domain superfamily/Winged helix DNA-binding domain"/>
    <property type="match status" value="1"/>
</dbReference>
<evidence type="ECO:0008006" key="3">
    <source>
        <dbReference type="Google" id="ProtNLM"/>
    </source>
</evidence>
<gene>
    <name evidence="1" type="ORF">VSR74_21125</name>
</gene>
<dbReference type="SUPFAM" id="SSF46894">
    <property type="entry name" value="C-terminal effector domain of the bipartite response regulators"/>
    <property type="match status" value="1"/>
</dbReference>
<dbReference type="InterPro" id="IPR036388">
    <property type="entry name" value="WH-like_DNA-bd_sf"/>
</dbReference>
<dbReference type="EMBL" id="JAYMYY010000009">
    <property type="protein sequence ID" value="MEO3992302.1"/>
    <property type="molecule type" value="Genomic_DNA"/>
</dbReference>
<keyword evidence="2" id="KW-1185">Reference proteome</keyword>
<dbReference type="InterPro" id="IPR016032">
    <property type="entry name" value="Sig_transdc_resp-reg_C-effctor"/>
</dbReference>
<dbReference type="RefSeq" id="WP_347796521.1">
    <property type="nucleotide sequence ID" value="NZ_JAYMYY010000009.1"/>
</dbReference>
<organism evidence="1 2">
    <name type="scientific">Pseudocitrobacter cyperus</name>
    <dbReference type="NCBI Taxonomy" id="3112843"/>
    <lineage>
        <taxon>Bacteria</taxon>
        <taxon>Pseudomonadati</taxon>
        <taxon>Pseudomonadota</taxon>
        <taxon>Gammaproteobacteria</taxon>
        <taxon>Enterobacterales</taxon>
        <taxon>Enterobacteriaceae</taxon>
        <taxon>Pseudocitrobacter</taxon>
    </lineage>
</organism>
<reference evidence="1 2" key="1">
    <citation type="submission" date="2024-01" db="EMBL/GenBank/DDBJ databases">
        <title>Pseudocitrobacter sp. Endophytic strain Cyp-38L.</title>
        <authorList>
            <person name="Amer M.A."/>
            <person name="Hamed S.M."/>
        </authorList>
    </citation>
    <scope>NUCLEOTIDE SEQUENCE [LARGE SCALE GENOMIC DNA]</scope>
    <source>
        <strain evidence="1 2">Cyp38S</strain>
    </source>
</reference>
<proteinExistence type="predicted"/>
<evidence type="ECO:0000313" key="2">
    <source>
        <dbReference type="Proteomes" id="UP001444146"/>
    </source>
</evidence>
<comment type="caution">
    <text evidence="1">The sequence shown here is derived from an EMBL/GenBank/DDBJ whole genome shotgun (WGS) entry which is preliminary data.</text>
</comment>
<sequence length="193" mass="22766">MMKNKILISHDRYLYHALEEFVPELQYLNINGSNPVNIDALWQGDSCFLLVDNRVPFYFIEKFRALLIDKKIKVDVTVLEMKGAIYFRKGYEHYKKIDMRGGVSACRDVITASLCGDDFSEMKNFSWQKRFIRGVDLELMRLTQDGVSIAFIAEQFRMSVKRVYFHRERFYRDLGFDSYNQACIFVIHNGLLN</sequence>
<evidence type="ECO:0000313" key="1">
    <source>
        <dbReference type="EMBL" id="MEO3992302.1"/>
    </source>
</evidence>
<protein>
    <recommendedName>
        <fullName evidence="3">LuxR family transcriptional regulator</fullName>
    </recommendedName>
</protein>